<evidence type="ECO:0000313" key="2">
    <source>
        <dbReference type="EMBL" id="KAJ5197357.1"/>
    </source>
</evidence>
<dbReference type="Proteomes" id="UP001150942">
    <property type="component" value="Unassembled WGS sequence"/>
</dbReference>
<organism evidence="2 3">
    <name type="scientific">Penicillium cf. viridicatum</name>
    <dbReference type="NCBI Taxonomy" id="2972119"/>
    <lineage>
        <taxon>Eukaryota</taxon>
        <taxon>Fungi</taxon>
        <taxon>Dikarya</taxon>
        <taxon>Ascomycota</taxon>
        <taxon>Pezizomycotina</taxon>
        <taxon>Eurotiomycetes</taxon>
        <taxon>Eurotiomycetidae</taxon>
        <taxon>Eurotiales</taxon>
        <taxon>Aspergillaceae</taxon>
        <taxon>Penicillium</taxon>
    </lineage>
</organism>
<dbReference type="AlphaFoldDB" id="A0A9W9JJ57"/>
<gene>
    <name evidence="2" type="ORF">N7449_007836</name>
</gene>
<reference evidence="2" key="2">
    <citation type="journal article" date="2023" name="IMA Fungus">
        <title>Comparative genomic study of the Penicillium genus elucidates a diverse pangenome and 15 lateral gene transfer events.</title>
        <authorList>
            <person name="Petersen C."/>
            <person name="Sorensen T."/>
            <person name="Nielsen M.R."/>
            <person name="Sondergaard T.E."/>
            <person name="Sorensen J.L."/>
            <person name="Fitzpatrick D.A."/>
            <person name="Frisvad J.C."/>
            <person name="Nielsen K.L."/>
        </authorList>
    </citation>
    <scope>NUCLEOTIDE SEQUENCE</scope>
    <source>
        <strain evidence="2">IBT 20477</strain>
    </source>
</reference>
<dbReference type="EMBL" id="JAPQKQ010000005">
    <property type="protein sequence ID" value="KAJ5197357.1"/>
    <property type="molecule type" value="Genomic_DNA"/>
</dbReference>
<reference evidence="2" key="1">
    <citation type="submission" date="2022-11" db="EMBL/GenBank/DDBJ databases">
        <authorList>
            <person name="Petersen C."/>
        </authorList>
    </citation>
    <scope>NUCLEOTIDE SEQUENCE</scope>
    <source>
        <strain evidence="2">IBT 20477</strain>
    </source>
</reference>
<sequence length="98" mass="11575">MPSSDMAETPHYTRPTRSHGGSSRDDVLNEPDWAITHSHRIGFRDRDDRHPAYTHIGNDWDPEQEREFLAYAKQEAEELRKKLGEHDLINVRDYMDKQ</sequence>
<feature type="region of interest" description="Disordered" evidence="1">
    <location>
        <begin position="1"/>
        <end position="30"/>
    </location>
</feature>
<comment type="caution">
    <text evidence="2">The sequence shown here is derived from an EMBL/GenBank/DDBJ whole genome shotgun (WGS) entry which is preliminary data.</text>
</comment>
<dbReference type="OrthoDB" id="432685at2759"/>
<name>A0A9W9JJ57_9EURO</name>
<proteinExistence type="predicted"/>
<keyword evidence="3" id="KW-1185">Reference proteome</keyword>
<accession>A0A9W9JJ57</accession>
<protein>
    <submittedName>
        <fullName evidence="2">Uncharacterized protein</fullName>
    </submittedName>
</protein>
<evidence type="ECO:0000313" key="3">
    <source>
        <dbReference type="Proteomes" id="UP001150942"/>
    </source>
</evidence>
<evidence type="ECO:0000256" key="1">
    <source>
        <dbReference type="SAM" id="MobiDB-lite"/>
    </source>
</evidence>